<keyword evidence="11" id="KW-1015">Disulfide bond</keyword>
<evidence type="ECO:0000256" key="5">
    <source>
        <dbReference type="ARBA" id="ARBA00022527"/>
    </source>
</evidence>
<comment type="catalytic activity">
    <reaction evidence="13">
        <text>L-threonyl-[protein] + ATP = O-phospho-L-threonyl-[protein] + ADP + H(+)</text>
        <dbReference type="Rhea" id="RHEA:46608"/>
        <dbReference type="Rhea" id="RHEA-COMP:11060"/>
        <dbReference type="Rhea" id="RHEA-COMP:11605"/>
        <dbReference type="ChEBI" id="CHEBI:15378"/>
        <dbReference type="ChEBI" id="CHEBI:30013"/>
        <dbReference type="ChEBI" id="CHEBI:30616"/>
        <dbReference type="ChEBI" id="CHEBI:61977"/>
        <dbReference type="ChEBI" id="CHEBI:456216"/>
        <dbReference type="EC" id="2.7.11.1"/>
    </reaction>
</comment>
<dbReference type="EC" id="2.7.11.1" evidence="3"/>
<dbReference type="FunFam" id="1.10.510.10:FF:000060">
    <property type="entry name" value="G-type lectin S-receptor-like serine/threonine-protein kinase"/>
    <property type="match status" value="1"/>
</dbReference>
<dbReference type="EMBL" id="JBCGBO010000004">
    <property type="protein sequence ID" value="KAK9209585.1"/>
    <property type="molecule type" value="Genomic_DNA"/>
</dbReference>
<comment type="caution">
    <text evidence="18">The sequence shown here is derived from an EMBL/GenBank/DDBJ whole genome shotgun (WGS) entry which is preliminary data.</text>
</comment>
<reference evidence="18 19" key="1">
    <citation type="submission" date="2024-05" db="EMBL/GenBank/DDBJ databases">
        <title>Haplotype-resolved chromosome-level genome assembly of Huyou (Citrus changshanensis).</title>
        <authorList>
            <person name="Miao C."/>
            <person name="Chen W."/>
            <person name="Wu Y."/>
            <person name="Wang L."/>
            <person name="Zhao S."/>
            <person name="Grierson D."/>
            <person name="Xu C."/>
            <person name="Chen K."/>
        </authorList>
    </citation>
    <scope>NUCLEOTIDE SEQUENCE [LARGE SCALE GENOMIC DNA]</scope>
    <source>
        <strain evidence="18">01-14</strain>
        <tissue evidence="18">Leaf</tissue>
    </source>
</reference>
<gene>
    <name evidence="18" type="ORF">WN944_001952</name>
</gene>
<dbReference type="CDD" id="cd00028">
    <property type="entry name" value="B_lectin"/>
    <property type="match status" value="1"/>
</dbReference>
<feature type="domain" description="Protein kinase" evidence="16">
    <location>
        <begin position="363"/>
        <end position="735"/>
    </location>
</feature>
<keyword evidence="19" id="KW-1185">Reference proteome</keyword>
<feature type="chain" id="PRO_5042869792" description="non-specific serine/threonine protein kinase" evidence="15">
    <location>
        <begin position="22"/>
        <end position="778"/>
    </location>
</feature>
<dbReference type="GO" id="GO:0005886">
    <property type="term" value="C:plasma membrane"/>
    <property type="evidence" value="ECO:0007669"/>
    <property type="project" value="UniProtKB-SubCell"/>
</dbReference>
<dbReference type="GO" id="GO:0045735">
    <property type="term" value="F:nutrient reservoir activity"/>
    <property type="evidence" value="ECO:0007669"/>
    <property type="project" value="InterPro"/>
</dbReference>
<evidence type="ECO:0000256" key="15">
    <source>
        <dbReference type="SAM" id="SignalP"/>
    </source>
</evidence>
<dbReference type="PANTHER" id="PTHR27002">
    <property type="entry name" value="RECEPTOR-LIKE SERINE/THREONINE-PROTEIN KINASE SD1-8"/>
    <property type="match status" value="1"/>
</dbReference>
<keyword evidence="4" id="KW-1003">Cell membrane</keyword>
<feature type="domain" description="Bulb-type lectin" evidence="17">
    <location>
        <begin position="210"/>
        <end position="330"/>
    </location>
</feature>
<comment type="catalytic activity">
    <reaction evidence="14">
        <text>L-seryl-[protein] + ATP = O-phospho-L-seryl-[protein] + ADP + H(+)</text>
        <dbReference type="Rhea" id="RHEA:17989"/>
        <dbReference type="Rhea" id="RHEA-COMP:9863"/>
        <dbReference type="Rhea" id="RHEA-COMP:11604"/>
        <dbReference type="ChEBI" id="CHEBI:15378"/>
        <dbReference type="ChEBI" id="CHEBI:29999"/>
        <dbReference type="ChEBI" id="CHEBI:30616"/>
        <dbReference type="ChEBI" id="CHEBI:83421"/>
        <dbReference type="ChEBI" id="CHEBI:456216"/>
        <dbReference type="EC" id="2.7.11.1"/>
    </reaction>
</comment>
<organism evidence="18 19">
    <name type="scientific">Citrus x changshan-huyou</name>
    <dbReference type="NCBI Taxonomy" id="2935761"/>
    <lineage>
        <taxon>Eukaryota</taxon>
        <taxon>Viridiplantae</taxon>
        <taxon>Streptophyta</taxon>
        <taxon>Embryophyta</taxon>
        <taxon>Tracheophyta</taxon>
        <taxon>Spermatophyta</taxon>
        <taxon>Magnoliopsida</taxon>
        <taxon>eudicotyledons</taxon>
        <taxon>Gunneridae</taxon>
        <taxon>Pentapetalae</taxon>
        <taxon>rosids</taxon>
        <taxon>malvids</taxon>
        <taxon>Sapindales</taxon>
        <taxon>Rutaceae</taxon>
        <taxon>Aurantioideae</taxon>
        <taxon>Citrus</taxon>
    </lineage>
</organism>
<dbReference type="Gene3D" id="1.10.110.10">
    <property type="entry name" value="Plant lipid-transfer and hydrophobic proteins"/>
    <property type="match status" value="1"/>
</dbReference>
<dbReference type="AlphaFoldDB" id="A0AAP0MHL2"/>
<dbReference type="PROSITE" id="PS50011">
    <property type="entry name" value="PROTEIN_KINASE_DOM"/>
    <property type="match status" value="1"/>
</dbReference>
<evidence type="ECO:0000256" key="4">
    <source>
        <dbReference type="ARBA" id="ARBA00022475"/>
    </source>
</evidence>
<name>A0AAP0MHL2_9ROSI</name>
<evidence type="ECO:0000256" key="9">
    <source>
        <dbReference type="ARBA" id="ARBA00022777"/>
    </source>
</evidence>
<dbReference type="InterPro" id="IPR001480">
    <property type="entry name" value="Bulb-type_lectin_dom"/>
</dbReference>
<dbReference type="InterPro" id="IPR001245">
    <property type="entry name" value="Ser-Thr/Tyr_kinase_cat_dom"/>
</dbReference>
<evidence type="ECO:0000256" key="8">
    <source>
        <dbReference type="ARBA" id="ARBA00022741"/>
    </source>
</evidence>
<evidence type="ECO:0000259" key="17">
    <source>
        <dbReference type="PROSITE" id="PS50927"/>
    </source>
</evidence>
<dbReference type="GO" id="GO:0004674">
    <property type="term" value="F:protein serine/threonine kinase activity"/>
    <property type="evidence" value="ECO:0007669"/>
    <property type="project" value="UniProtKB-KW"/>
</dbReference>
<evidence type="ECO:0000256" key="3">
    <source>
        <dbReference type="ARBA" id="ARBA00012513"/>
    </source>
</evidence>
<evidence type="ECO:0000256" key="12">
    <source>
        <dbReference type="ARBA" id="ARBA00023180"/>
    </source>
</evidence>
<evidence type="ECO:0000256" key="13">
    <source>
        <dbReference type="ARBA" id="ARBA00047899"/>
    </source>
</evidence>
<dbReference type="PRINTS" id="PR00496">
    <property type="entry name" value="NAPIN"/>
</dbReference>
<dbReference type="InterPro" id="IPR011009">
    <property type="entry name" value="Kinase-like_dom_sf"/>
</dbReference>
<evidence type="ECO:0000256" key="1">
    <source>
        <dbReference type="ARBA" id="ARBA00004251"/>
    </source>
</evidence>
<keyword evidence="5" id="KW-0723">Serine/threonine-protein kinase</keyword>
<dbReference type="InterPro" id="IPR036312">
    <property type="entry name" value="Bifun_inhib/LTP/seed_sf"/>
</dbReference>
<dbReference type="SMART" id="SM00108">
    <property type="entry name" value="B_lectin"/>
    <property type="match status" value="1"/>
</dbReference>
<dbReference type="InterPro" id="IPR036426">
    <property type="entry name" value="Bulb-type_lectin_dom_sf"/>
</dbReference>
<evidence type="ECO:0000256" key="14">
    <source>
        <dbReference type="ARBA" id="ARBA00048679"/>
    </source>
</evidence>
<dbReference type="Pfam" id="PF01453">
    <property type="entry name" value="B_lectin"/>
    <property type="match status" value="1"/>
</dbReference>
<evidence type="ECO:0000256" key="10">
    <source>
        <dbReference type="ARBA" id="ARBA00022840"/>
    </source>
</evidence>
<dbReference type="InterPro" id="IPR000617">
    <property type="entry name" value="Napin/2SS/CON"/>
</dbReference>
<sequence>MANKLTLLLSIFALFLLVANASIYRTTIFIDEENPSQQSCEQQIQQQQQLRQCQMHLRQQVRDRQQEGEDGLWGSSLGDNQQQQYLRQCCQQLQQLDNRCRCPGLEQALRSQLQQGQIQGGMLRQAYESASQIPRNFEVWNLWSDGRAWELKGPILENEASYPILKRYMNMVLLSVGENATDRPAMSELVSMHSNEVANLLSPKQPAFFIYSITPATFIRDGEKLVSPSQRFELGFFSPGNSKNRYLGVWYKKSPDTVVWVANRNCPILDPHGILAINNNGNLVLLNQANGTIWSSNMSKEAKSPVAQLLDTGNLVLRENFSNNTSEGSYLWQSFDFPSDTLLPGMKVGWDLKTGRERYLTSWRTADDPSPGKFTYRLDIHVLPQIFLYKGSLKLARIGPWNGFIFEDAPTFIDYLYKIILVDTEDEIYYRYESYNNLSIMMLKINPLGKIQRLLWNEGSSGWQVMFSAPGDVCQNYGHCGANSICNVDNPPKCECLKGFKPNSQHNQTWSTTCVRSHLSDCKTANQFKRFDDMKVPDLLDFSLNEDPARKDLLDWTTRVRIIEGVAQGLLYLHQYSRLRVIHRDLKASTVLLDSDMNPKISDFGIARTFGGDEMQSNTNRIVGTYGYMSPEYALHGLFSIKSDVFSFGVLLLEILSSKKNTSFYNTDSLTLLGHAWNLWKDDKAWKLLDPTMQNEALYSMVTRYIKVALLCVQENATDRPTMLEVVAMLKDEIVNLPSPHQPAFSYVRIVERSVLLANSNAEASLGNCLTLSVVDAR</sequence>
<evidence type="ECO:0000256" key="7">
    <source>
        <dbReference type="ARBA" id="ARBA00022729"/>
    </source>
</evidence>
<dbReference type="Gene3D" id="1.10.510.10">
    <property type="entry name" value="Transferase(Phosphotransferase) domain 1"/>
    <property type="match status" value="1"/>
</dbReference>
<dbReference type="GO" id="GO:0048544">
    <property type="term" value="P:recognition of pollen"/>
    <property type="evidence" value="ECO:0007669"/>
    <property type="project" value="InterPro"/>
</dbReference>
<comment type="subcellular location">
    <subcellularLocation>
        <location evidence="1">Cell membrane</location>
        <topology evidence="1">Single-pass type I membrane protein</topology>
    </subcellularLocation>
</comment>
<keyword evidence="8" id="KW-0547">Nucleotide-binding</keyword>
<evidence type="ECO:0000313" key="18">
    <source>
        <dbReference type="EMBL" id="KAK9209585.1"/>
    </source>
</evidence>
<proteinExistence type="inferred from homology"/>
<dbReference type="FunFam" id="2.90.10.10:FF:000004">
    <property type="entry name" value="G-type lectin S-receptor-like serine/threonine-protein kinase"/>
    <property type="match status" value="1"/>
</dbReference>
<keyword evidence="12" id="KW-0325">Glycoprotein</keyword>
<protein>
    <recommendedName>
        <fullName evidence="3">non-specific serine/threonine protein kinase</fullName>
        <ecNumber evidence="3">2.7.11.1</ecNumber>
    </recommendedName>
</protein>
<keyword evidence="10" id="KW-0067">ATP-binding</keyword>
<keyword evidence="6" id="KW-0808">Transferase</keyword>
<dbReference type="Proteomes" id="UP001428341">
    <property type="component" value="Unassembled WGS sequence"/>
</dbReference>
<feature type="signal peptide" evidence="15">
    <location>
        <begin position="1"/>
        <end position="21"/>
    </location>
</feature>
<keyword evidence="4" id="KW-0472">Membrane</keyword>
<keyword evidence="9" id="KW-0418">Kinase</keyword>
<dbReference type="SUPFAM" id="SSF51110">
    <property type="entry name" value="alpha-D-mannose-specific plant lectins"/>
    <property type="match status" value="1"/>
</dbReference>
<dbReference type="PANTHER" id="PTHR27002:SF812">
    <property type="entry name" value="RECEPTOR-LIKE SERINE_THREONINE-PROTEIN KINASE"/>
    <property type="match status" value="1"/>
</dbReference>
<dbReference type="Pfam" id="PF00954">
    <property type="entry name" value="S_locus_glycop"/>
    <property type="match status" value="1"/>
</dbReference>
<dbReference type="InterPro" id="IPR000858">
    <property type="entry name" value="S_locus_glycoprot_dom"/>
</dbReference>
<dbReference type="SUPFAM" id="SSF56112">
    <property type="entry name" value="Protein kinase-like (PK-like)"/>
    <property type="match status" value="1"/>
</dbReference>
<evidence type="ECO:0000313" key="19">
    <source>
        <dbReference type="Proteomes" id="UP001428341"/>
    </source>
</evidence>
<evidence type="ECO:0000256" key="6">
    <source>
        <dbReference type="ARBA" id="ARBA00022679"/>
    </source>
</evidence>
<accession>A0AAP0MHL2</accession>
<dbReference type="InterPro" id="IPR000719">
    <property type="entry name" value="Prot_kinase_dom"/>
</dbReference>
<dbReference type="PROSITE" id="PS50927">
    <property type="entry name" value="BULB_LECTIN"/>
    <property type="match status" value="1"/>
</dbReference>
<dbReference type="Pfam" id="PF07714">
    <property type="entry name" value="PK_Tyr_Ser-Thr"/>
    <property type="match status" value="1"/>
</dbReference>
<evidence type="ECO:0000259" key="16">
    <source>
        <dbReference type="PROSITE" id="PS50011"/>
    </source>
</evidence>
<dbReference type="Gene3D" id="2.90.10.10">
    <property type="entry name" value="Bulb-type lectin domain"/>
    <property type="match status" value="1"/>
</dbReference>
<dbReference type="GO" id="GO:0005524">
    <property type="term" value="F:ATP binding"/>
    <property type="evidence" value="ECO:0007669"/>
    <property type="project" value="UniProtKB-KW"/>
</dbReference>
<evidence type="ECO:0000256" key="2">
    <source>
        <dbReference type="ARBA" id="ARBA00008262"/>
    </source>
</evidence>
<evidence type="ECO:0000256" key="11">
    <source>
        <dbReference type="ARBA" id="ARBA00023157"/>
    </source>
</evidence>
<comment type="similarity">
    <text evidence="2">Belongs to the 2S seed storage albumins family.</text>
</comment>
<dbReference type="SUPFAM" id="SSF47699">
    <property type="entry name" value="Bifunctional inhibitor/lipid-transfer protein/seed storage 2S albumin"/>
    <property type="match status" value="1"/>
</dbReference>
<keyword evidence="7 15" id="KW-0732">Signal</keyword>